<reference evidence="1" key="1">
    <citation type="submission" date="2021-03" db="EMBL/GenBank/DDBJ databases">
        <authorList>
            <person name="Tagirdzhanova G."/>
        </authorList>
    </citation>
    <scope>NUCLEOTIDE SEQUENCE</scope>
</reference>
<sequence>MTSPFLEKLPLEIRLEVYRYLVLVGPYTKLDHAMKSKEYNENRSVIFGPDHSYQFHGSILRVNRQIRREALDILQSETMLISLQMPISIRMPNLPWYSEDMAREMMTAVMMRAETTREEGMREEFMREEFKRCGVVNIDRKILAHSRLPFAKIAMVDRSVPIERSTYFVFAADDLPTACVYLQRKIQESNNRSGDVYIRVETCPPVVETACPFQDGVSSILDTKLRRYLEPLEQIRGASQVDIDGHPGHDAVALIASMTDRRRSAREIMDLVAAHFDRGDQYLLDGASEWAITEYKAACRAMERGVFDDMEVNDELFGGRFDGLRAGLARDNARVQLHTKIASTYLELGQARMARIYVERICVPLTVKDDKGYRVKGELNLPQPEEENTVVYAELMFVAAQISLAAGNEENALLELYEALCREGDREDLSKLVDHYRTRKRRPARIFRRFYEEQRQYRRKCEAAVPVASNRIVKADKILAQDPRKARQLYAAAYQKIKCYKGDWNVEALIAESLTKLTRSLMEHQEDEVALRWVDTILALPFRPDRLYLGWPDLDWPISPPLHYSWTTELCYVQEASYTAHYIKAVMLDRRGKISAAVRHFEAALRWDSGCHATYYQLENLKQEKAEREGAKGADRIVWIWETRWPEWEKVD</sequence>
<evidence type="ECO:0000313" key="1">
    <source>
        <dbReference type="EMBL" id="CAF9930025.1"/>
    </source>
</evidence>
<keyword evidence="2" id="KW-1185">Reference proteome</keyword>
<gene>
    <name evidence="1" type="ORF">HETSPECPRED_007519</name>
</gene>
<dbReference type="Gene3D" id="1.25.40.10">
    <property type="entry name" value="Tetratricopeptide repeat domain"/>
    <property type="match status" value="1"/>
</dbReference>
<dbReference type="SUPFAM" id="SSF48452">
    <property type="entry name" value="TPR-like"/>
    <property type="match status" value="1"/>
</dbReference>
<dbReference type="OrthoDB" id="2951834at2759"/>
<dbReference type="InterPro" id="IPR011990">
    <property type="entry name" value="TPR-like_helical_dom_sf"/>
</dbReference>
<dbReference type="Proteomes" id="UP000664521">
    <property type="component" value="Unassembled WGS sequence"/>
</dbReference>
<accession>A0A8H3IQW0</accession>
<organism evidence="1 2">
    <name type="scientific">Heterodermia speciosa</name>
    <dbReference type="NCBI Taxonomy" id="116794"/>
    <lineage>
        <taxon>Eukaryota</taxon>
        <taxon>Fungi</taxon>
        <taxon>Dikarya</taxon>
        <taxon>Ascomycota</taxon>
        <taxon>Pezizomycotina</taxon>
        <taxon>Lecanoromycetes</taxon>
        <taxon>OSLEUM clade</taxon>
        <taxon>Lecanoromycetidae</taxon>
        <taxon>Caliciales</taxon>
        <taxon>Physciaceae</taxon>
        <taxon>Heterodermia</taxon>
    </lineage>
</organism>
<name>A0A8H3IQW0_9LECA</name>
<evidence type="ECO:0000313" key="2">
    <source>
        <dbReference type="Proteomes" id="UP000664521"/>
    </source>
</evidence>
<proteinExistence type="predicted"/>
<dbReference type="EMBL" id="CAJPDS010000054">
    <property type="protein sequence ID" value="CAF9930025.1"/>
    <property type="molecule type" value="Genomic_DNA"/>
</dbReference>
<comment type="caution">
    <text evidence="1">The sequence shown here is derived from an EMBL/GenBank/DDBJ whole genome shotgun (WGS) entry which is preliminary data.</text>
</comment>
<dbReference type="AlphaFoldDB" id="A0A8H3IQW0"/>
<protein>
    <submittedName>
        <fullName evidence="1">Uncharacterized protein</fullName>
    </submittedName>
</protein>